<dbReference type="EMBL" id="AFYH01279284">
    <property type="status" value="NOT_ANNOTATED_CDS"/>
    <property type="molecule type" value="Genomic_DNA"/>
</dbReference>
<reference evidence="2" key="1">
    <citation type="submission" date="2011-08" db="EMBL/GenBank/DDBJ databases">
        <title>The draft genome of Latimeria chalumnae.</title>
        <authorList>
            <person name="Di Palma F."/>
            <person name="Alfoldi J."/>
            <person name="Johnson J."/>
            <person name="Berlin A."/>
            <person name="Gnerre S."/>
            <person name="Jaffe D."/>
            <person name="MacCallum I."/>
            <person name="Young S."/>
            <person name="Walker B.J."/>
            <person name="Lander E."/>
            <person name="Lindblad-Toh K."/>
        </authorList>
    </citation>
    <scope>NUCLEOTIDE SEQUENCE [LARGE SCALE GENOMIC DNA]</scope>
    <source>
        <strain evidence="2">Wild caught</strain>
    </source>
</reference>
<dbReference type="PANTHER" id="PTHR33198">
    <property type="entry name" value="ANK_REP_REGION DOMAIN-CONTAINING PROTEIN-RELATED"/>
    <property type="match status" value="1"/>
</dbReference>
<dbReference type="Proteomes" id="UP000008672">
    <property type="component" value="Unassembled WGS sequence"/>
</dbReference>
<dbReference type="OMA" id="LANIHYM"/>
<dbReference type="Ensembl" id="ENSLACT00000000588.1">
    <property type="protein sequence ID" value="ENSLACP00000000585.1"/>
    <property type="gene ID" value="ENSLACG00000000519.1"/>
</dbReference>
<organism evidence="1 2">
    <name type="scientific">Latimeria chalumnae</name>
    <name type="common">Coelacanth</name>
    <dbReference type="NCBI Taxonomy" id="7897"/>
    <lineage>
        <taxon>Eukaryota</taxon>
        <taxon>Metazoa</taxon>
        <taxon>Chordata</taxon>
        <taxon>Craniata</taxon>
        <taxon>Vertebrata</taxon>
        <taxon>Euteleostomi</taxon>
        <taxon>Coelacanthiformes</taxon>
        <taxon>Coelacanthidae</taxon>
        <taxon>Latimeria</taxon>
    </lineage>
</organism>
<evidence type="ECO:0008006" key="3">
    <source>
        <dbReference type="Google" id="ProtNLM"/>
    </source>
</evidence>
<dbReference type="AlphaFoldDB" id="H2ZT64"/>
<evidence type="ECO:0000313" key="2">
    <source>
        <dbReference type="Proteomes" id="UP000008672"/>
    </source>
</evidence>
<accession>H2ZT64</accession>
<protein>
    <recommendedName>
        <fullName evidence="3">Retrotransposon gag domain-containing protein</fullName>
    </recommendedName>
</protein>
<sequence length="185" mass="21414">MDITGLPVPRMDWESNNLPDAWKKFKQLVELMFSGPLRSKSEEEKCSYLLLWIGEQGRDIYNTWNISAEDAKVLKTYFDKYEAYVMPKANLVFAKYKFHEKVQEVSETFEHFVTELKLLVKDCGYVNSDEMVRDRIIFGTNFPRVREKLLSEGAALSLEKAIDISRSHELAQAQLKAMAGSMQTE</sequence>
<keyword evidence="2" id="KW-1185">Reference proteome</keyword>
<dbReference type="HOGENOM" id="CLU_035540_1_0_1"/>
<evidence type="ECO:0000313" key="1">
    <source>
        <dbReference type="Ensembl" id="ENSLACP00000000585.1"/>
    </source>
</evidence>
<name>H2ZT64_LATCH</name>
<proteinExistence type="predicted"/>
<reference evidence="1" key="2">
    <citation type="submission" date="2025-08" db="UniProtKB">
        <authorList>
            <consortium name="Ensembl"/>
        </authorList>
    </citation>
    <scope>IDENTIFICATION</scope>
</reference>
<dbReference type="PANTHER" id="PTHR33198:SF20">
    <property type="entry name" value="RETROTRANSPOSON GAG DOMAIN-CONTAINING PROTEIN"/>
    <property type="match status" value="1"/>
</dbReference>
<dbReference type="InParanoid" id="H2ZT64"/>
<dbReference type="eggNOG" id="KOG0017">
    <property type="taxonomic scope" value="Eukaryota"/>
</dbReference>
<reference evidence="1" key="3">
    <citation type="submission" date="2025-09" db="UniProtKB">
        <authorList>
            <consortium name="Ensembl"/>
        </authorList>
    </citation>
    <scope>IDENTIFICATION</scope>
</reference>